<sequence length="148" mass="17059">MAQRRYTKLQSSTHISDYKRIDKKILSPFDMKRHFNKDYVEAIIKPNKGDRDFLSTQKPLINIARGLRAKLIRHCKDVLDVNLYKIKMDLKLQKNNSKPGEERITAELQQVLTVPQNLFNGVIPKGVTPDAWGRGVAVLLFKKNDTGR</sequence>
<protein>
    <submittedName>
        <fullName evidence="1">Uncharacterized protein</fullName>
    </submittedName>
</protein>
<dbReference type="Proteomes" id="UP000299102">
    <property type="component" value="Unassembled WGS sequence"/>
</dbReference>
<dbReference type="AlphaFoldDB" id="A0A4C1TIY6"/>
<evidence type="ECO:0000313" key="1">
    <source>
        <dbReference type="EMBL" id="GBP14044.1"/>
    </source>
</evidence>
<reference evidence="1 2" key="1">
    <citation type="journal article" date="2019" name="Commun. Biol.">
        <title>The bagworm genome reveals a unique fibroin gene that provides high tensile strength.</title>
        <authorList>
            <person name="Kono N."/>
            <person name="Nakamura H."/>
            <person name="Ohtoshi R."/>
            <person name="Tomita M."/>
            <person name="Numata K."/>
            <person name="Arakawa K."/>
        </authorList>
    </citation>
    <scope>NUCLEOTIDE SEQUENCE [LARGE SCALE GENOMIC DNA]</scope>
</reference>
<comment type="caution">
    <text evidence="1">The sequence shown here is derived from an EMBL/GenBank/DDBJ whole genome shotgun (WGS) entry which is preliminary data.</text>
</comment>
<name>A0A4C1TIY6_EUMVA</name>
<gene>
    <name evidence="1" type="ORF">EVAR_102727_1</name>
</gene>
<organism evidence="1 2">
    <name type="scientific">Eumeta variegata</name>
    <name type="common">Bagworm moth</name>
    <name type="synonym">Eumeta japonica</name>
    <dbReference type="NCBI Taxonomy" id="151549"/>
    <lineage>
        <taxon>Eukaryota</taxon>
        <taxon>Metazoa</taxon>
        <taxon>Ecdysozoa</taxon>
        <taxon>Arthropoda</taxon>
        <taxon>Hexapoda</taxon>
        <taxon>Insecta</taxon>
        <taxon>Pterygota</taxon>
        <taxon>Neoptera</taxon>
        <taxon>Endopterygota</taxon>
        <taxon>Lepidoptera</taxon>
        <taxon>Glossata</taxon>
        <taxon>Ditrysia</taxon>
        <taxon>Tineoidea</taxon>
        <taxon>Psychidae</taxon>
        <taxon>Oiketicinae</taxon>
        <taxon>Eumeta</taxon>
    </lineage>
</organism>
<accession>A0A4C1TIY6</accession>
<proteinExistence type="predicted"/>
<evidence type="ECO:0000313" key="2">
    <source>
        <dbReference type="Proteomes" id="UP000299102"/>
    </source>
</evidence>
<dbReference type="OrthoDB" id="5824787at2759"/>
<dbReference type="EMBL" id="BGZK01000061">
    <property type="protein sequence ID" value="GBP14044.1"/>
    <property type="molecule type" value="Genomic_DNA"/>
</dbReference>
<keyword evidence="2" id="KW-1185">Reference proteome</keyword>